<sequence>MLSKVLSHYSRFEESRIDDTRGFTPMSIDPEYLCTSSITTPMAFLLDPDVSTADVYTTLTPTLWIEHDQVTVQWEKGDLEFFPVEIASQYKLMMGITAPPATGDAASETTELTTSATIPIRTTAPVLATSVPQPTASNSRPLGLPLLTSDTQSWVKPTDGGEFWGEIVCHLIFALILIDVRMR</sequence>
<dbReference type="Proteomes" id="UP000481858">
    <property type="component" value="Unassembled WGS sequence"/>
</dbReference>
<protein>
    <submittedName>
        <fullName evidence="1">Uncharacterized protein</fullName>
    </submittedName>
</protein>
<organism evidence="1 2">
    <name type="scientific">Xylaria multiplex</name>
    <dbReference type="NCBI Taxonomy" id="323545"/>
    <lineage>
        <taxon>Eukaryota</taxon>
        <taxon>Fungi</taxon>
        <taxon>Dikarya</taxon>
        <taxon>Ascomycota</taxon>
        <taxon>Pezizomycotina</taxon>
        <taxon>Sordariomycetes</taxon>
        <taxon>Xylariomycetidae</taxon>
        <taxon>Xylariales</taxon>
        <taxon>Xylariaceae</taxon>
        <taxon>Xylaria</taxon>
    </lineage>
</organism>
<proteinExistence type="predicted"/>
<gene>
    <name evidence="1" type="ORF">GQX73_g2037</name>
</gene>
<evidence type="ECO:0000313" key="1">
    <source>
        <dbReference type="EMBL" id="KAF2971637.1"/>
    </source>
</evidence>
<dbReference type="OrthoDB" id="4770059at2759"/>
<keyword evidence="2" id="KW-1185">Reference proteome</keyword>
<accession>A0A7C8NBT5</accession>
<dbReference type="AlphaFoldDB" id="A0A7C8NBT5"/>
<dbReference type="EMBL" id="WUBL01000012">
    <property type="protein sequence ID" value="KAF2971637.1"/>
    <property type="molecule type" value="Genomic_DNA"/>
</dbReference>
<dbReference type="InParanoid" id="A0A7C8NBT5"/>
<reference evidence="1 2" key="1">
    <citation type="submission" date="2019-12" db="EMBL/GenBank/DDBJ databases">
        <title>Draft genome sequence of the ascomycete Xylaria multiplex DSM 110363.</title>
        <authorList>
            <person name="Buettner E."/>
            <person name="Kellner H."/>
        </authorList>
    </citation>
    <scope>NUCLEOTIDE SEQUENCE [LARGE SCALE GENOMIC DNA]</scope>
    <source>
        <strain evidence="1 2">DSM 110363</strain>
    </source>
</reference>
<evidence type="ECO:0000313" key="2">
    <source>
        <dbReference type="Proteomes" id="UP000481858"/>
    </source>
</evidence>
<name>A0A7C8NBT5_9PEZI</name>
<comment type="caution">
    <text evidence="1">The sequence shown here is derived from an EMBL/GenBank/DDBJ whole genome shotgun (WGS) entry which is preliminary data.</text>
</comment>